<keyword evidence="4" id="KW-1185">Reference proteome</keyword>
<dbReference type="STRING" id="262004.SAMN04489796_101394"/>
<name>A0A1G7WJP6_9FLAO</name>
<keyword evidence="1" id="KW-1133">Transmembrane helix</keyword>
<dbReference type="Proteomes" id="UP000199492">
    <property type="component" value="Unassembled WGS sequence"/>
</dbReference>
<reference evidence="4" key="1">
    <citation type="submission" date="2016-10" db="EMBL/GenBank/DDBJ databases">
        <authorList>
            <person name="Varghese N."/>
            <person name="Submissions S."/>
        </authorList>
    </citation>
    <scope>NUCLEOTIDE SEQUENCE [LARGE SCALE GENOMIC DNA]</scope>
    <source>
        <strain evidence="4">DSM 15363</strain>
    </source>
</reference>
<protein>
    <submittedName>
        <fullName evidence="3">Uncharacterized protein</fullName>
    </submittedName>
</protein>
<gene>
    <name evidence="3" type="ORF">SAMN04489796_101394</name>
</gene>
<keyword evidence="1" id="KW-0812">Transmembrane</keyword>
<dbReference type="EMBL" id="FNCZ01000001">
    <property type="protein sequence ID" value="SDG72221.1"/>
    <property type="molecule type" value="Genomic_DNA"/>
</dbReference>
<feature type="chain" id="PRO_5011546116" evidence="2">
    <location>
        <begin position="30"/>
        <end position="258"/>
    </location>
</feature>
<keyword evidence="2" id="KW-0732">Signal</keyword>
<evidence type="ECO:0000313" key="4">
    <source>
        <dbReference type="Proteomes" id="UP000199492"/>
    </source>
</evidence>
<organism evidence="3 4">
    <name type="scientific">Winogradskyella thalassocola</name>
    <dbReference type="NCBI Taxonomy" id="262004"/>
    <lineage>
        <taxon>Bacteria</taxon>
        <taxon>Pseudomonadati</taxon>
        <taxon>Bacteroidota</taxon>
        <taxon>Flavobacteriia</taxon>
        <taxon>Flavobacteriales</taxon>
        <taxon>Flavobacteriaceae</taxon>
        <taxon>Winogradskyella</taxon>
    </lineage>
</organism>
<evidence type="ECO:0000313" key="3">
    <source>
        <dbReference type="EMBL" id="SDG72221.1"/>
    </source>
</evidence>
<dbReference type="AlphaFoldDB" id="A0A1G7WJP6"/>
<feature type="signal peptide" evidence="2">
    <location>
        <begin position="1"/>
        <end position="29"/>
    </location>
</feature>
<feature type="transmembrane region" description="Helical" evidence="1">
    <location>
        <begin position="203"/>
        <end position="223"/>
    </location>
</feature>
<feature type="transmembrane region" description="Helical" evidence="1">
    <location>
        <begin position="235"/>
        <end position="257"/>
    </location>
</feature>
<evidence type="ECO:0000256" key="1">
    <source>
        <dbReference type="SAM" id="Phobius"/>
    </source>
</evidence>
<proteinExistence type="predicted"/>
<evidence type="ECO:0000256" key="2">
    <source>
        <dbReference type="SAM" id="SignalP"/>
    </source>
</evidence>
<keyword evidence="1" id="KW-0472">Membrane</keyword>
<dbReference type="RefSeq" id="WP_092465901.1">
    <property type="nucleotide sequence ID" value="NZ_FNCZ01000001.1"/>
</dbReference>
<accession>A0A1G7WJP6</accession>
<sequence length="258" mass="28566">MNIFKTIRKTYFGTFLASLVLFTSFSQFGNSQNLNQQGILKKTKKHDKKIRLLTDSEITQIGKEHAANLELLMSKNPTKLNVVKTTTLELYKDNGLTSKSIDNYFEISDQFSTKYLTSLIKQAQSDFVDSDLLIQKLREIKTITDNNQLMKHQNLTRNKLKGVDLDTYLLVSTVYQFSGDFWSTQNPDMPVETQASWREADGISAAIGFFTLAAAFTAIYAVGVATGGTGVIPTVTIVASLLRIGASSALASIYAAFS</sequence>